<dbReference type="InterPro" id="IPR039552">
    <property type="entry name" value="IS66_C"/>
</dbReference>
<proteinExistence type="predicted"/>
<dbReference type="Proteomes" id="UP001271249">
    <property type="component" value="Unassembled WGS sequence"/>
</dbReference>
<keyword evidence="3" id="KW-1185">Reference proteome</keyword>
<feature type="domain" description="Transposase IS66 C-terminal" evidence="1">
    <location>
        <begin position="2"/>
        <end position="23"/>
    </location>
</feature>
<organism evidence="2 3">
    <name type="scientific">Mesorhizobium captivum</name>
    <dbReference type="NCBI Taxonomy" id="3072319"/>
    <lineage>
        <taxon>Bacteria</taxon>
        <taxon>Pseudomonadati</taxon>
        <taxon>Pseudomonadota</taxon>
        <taxon>Alphaproteobacteria</taxon>
        <taxon>Hyphomicrobiales</taxon>
        <taxon>Phyllobacteriaceae</taxon>
        <taxon>Mesorhizobium</taxon>
    </lineage>
</organism>
<evidence type="ECO:0000313" key="2">
    <source>
        <dbReference type="EMBL" id="MDX8496578.1"/>
    </source>
</evidence>
<gene>
    <name evidence="2" type="ORF">RFN29_34280</name>
</gene>
<dbReference type="EMBL" id="JAVIJC010000071">
    <property type="protein sequence ID" value="MDX8496578.1"/>
    <property type="molecule type" value="Genomic_DNA"/>
</dbReference>
<sequence length="37" mass="4523">MADVIERIQNDWPASRWDELMPWNWVRREEMPLPLAA</sequence>
<reference evidence="2 3" key="1">
    <citation type="submission" date="2023-08" db="EMBL/GenBank/DDBJ databases">
        <title>Implementing the SeqCode for naming new Mesorhizobium species isolated from Vachellia karroo root nodules.</title>
        <authorList>
            <person name="Van Lill M."/>
        </authorList>
    </citation>
    <scope>NUCLEOTIDE SEQUENCE [LARGE SCALE GENOMIC DNA]</scope>
    <source>
        <strain evidence="2 3">VK22B</strain>
    </source>
</reference>
<evidence type="ECO:0000259" key="1">
    <source>
        <dbReference type="Pfam" id="PF13817"/>
    </source>
</evidence>
<comment type="caution">
    <text evidence="2">The sequence shown here is derived from an EMBL/GenBank/DDBJ whole genome shotgun (WGS) entry which is preliminary data.</text>
</comment>
<dbReference type="RefSeq" id="WP_320230229.1">
    <property type="nucleotide sequence ID" value="NZ_JAVIJB010000093.1"/>
</dbReference>
<protein>
    <submittedName>
        <fullName evidence="2">Transposase domain-containing protein</fullName>
    </submittedName>
</protein>
<dbReference type="Pfam" id="PF13817">
    <property type="entry name" value="DDE_Tnp_IS66_C"/>
    <property type="match status" value="1"/>
</dbReference>
<evidence type="ECO:0000313" key="3">
    <source>
        <dbReference type="Proteomes" id="UP001271249"/>
    </source>
</evidence>
<accession>A0ABU4ZCA0</accession>
<name>A0ABU4ZCA0_9HYPH</name>